<evidence type="ECO:0000313" key="4">
    <source>
        <dbReference type="Proteomes" id="UP000581769"/>
    </source>
</evidence>
<sequence length="399" mass="41192">MRFLRITVFAVATVFGIGAVAAPSASASRPGTVTAWAPGMADGGRAFGDETVRAVVPPTASGTGARIRISNTYGTVPLVIDSAGVGLQASGPAVAPGTAREVRFTGRKSVTVAAGREVLSDPVPLTVGPDRSVLVSIHVPGTTGPSTWHSDAFRTSYSADGNRVRDTGGQPFTRTATSWFFVSGLYLESAVTHRTVVAFGDSITDGFITPVDAGATWPDRLSGRLGRQASVVNAGIGGNRVLTDAPDIWQGLSARKRFRHDALDVPGVATVVLVEGINDIGNNAGPGGTDLTAADLIDGYRTLIGQARAAGIRIVGGTLLPMRGAEYFTEHTEALRQQVNSWIRTAGAFDAVADFDASTRSAADPIALNPAYDSGDHLHPNAAGMAAMANAIDPATLFG</sequence>
<dbReference type="PANTHER" id="PTHR43784:SF2">
    <property type="entry name" value="GDSL-LIKE LIPASE_ACYLHYDROLASE, PUTATIVE (AFU_ORTHOLOGUE AFUA_2G00820)-RELATED"/>
    <property type="match status" value="1"/>
</dbReference>
<dbReference type="InterPro" id="IPR053140">
    <property type="entry name" value="GDSL_Rv0518-like"/>
</dbReference>
<dbReference type="EMBL" id="JACHMG010000001">
    <property type="protein sequence ID" value="MBB4688719.1"/>
    <property type="molecule type" value="Genomic_DNA"/>
</dbReference>
<dbReference type="AlphaFoldDB" id="A0A840J4R5"/>
<dbReference type="Pfam" id="PF13472">
    <property type="entry name" value="Lipase_GDSL_2"/>
    <property type="match status" value="1"/>
</dbReference>
<gene>
    <name evidence="3" type="ORF">BJY18_006204</name>
</gene>
<feature type="chain" id="PRO_5038780092" evidence="1">
    <location>
        <begin position="22"/>
        <end position="399"/>
    </location>
</feature>
<evidence type="ECO:0000259" key="2">
    <source>
        <dbReference type="Pfam" id="PF13472"/>
    </source>
</evidence>
<dbReference type="PANTHER" id="PTHR43784">
    <property type="entry name" value="GDSL-LIKE LIPASE/ACYLHYDROLASE, PUTATIVE (AFU_ORTHOLOGUE AFUA_2G00820)-RELATED"/>
    <property type="match status" value="1"/>
</dbReference>
<dbReference type="Proteomes" id="UP000581769">
    <property type="component" value="Unassembled WGS sequence"/>
</dbReference>
<dbReference type="InterPro" id="IPR036514">
    <property type="entry name" value="SGNH_hydro_sf"/>
</dbReference>
<dbReference type="RefSeq" id="WP_184783359.1">
    <property type="nucleotide sequence ID" value="NZ_JACHMG010000001.1"/>
</dbReference>
<keyword evidence="4" id="KW-1185">Reference proteome</keyword>
<comment type="caution">
    <text evidence="3">The sequence shown here is derived from an EMBL/GenBank/DDBJ whole genome shotgun (WGS) entry which is preliminary data.</text>
</comment>
<evidence type="ECO:0000256" key="1">
    <source>
        <dbReference type="SAM" id="SignalP"/>
    </source>
</evidence>
<feature type="domain" description="SGNH hydrolase-type esterase" evidence="2">
    <location>
        <begin position="198"/>
        <end position="387"/>
    </location>
</feature>
<organism evidence="3 4">
    <name type="scientific">Amycolatopsis jiangsuensis</name>
    <dbReference type="NCBI Taxonomy" id="1181879"/>
    <lineage>
        <taxon>Bacteria</taxon>
        <taxon>Bacillati</taxon>
        <taxon>Actinomycetota</taxon>
        <taxon>Actinomycetes</taxon>
        <taxon>Pseudonocardiales</taxon>
        <taxon>Pseudonocardiaceae</taxon>
        <taxon>Amycolatopsis</taxon>
    </lineage>
</organism>
<evidence type="ECO:0000313" key="3">
    <source>
        <dbReference type="EMBL" id="MBB4688719.1"/>
    </source>
</evidence>
<dbReference type="Gene3D" id="3.40.50.1110">
    <property type="entry name" value="SGNH hydrolase"/>
    <property type="match status" value="1"/>
</dbReference>
<dbReference type="InterPro" id="IPR013830">
    <property type="entry name" value="SGNH_hydro"/>
</dbReference>
<feature type="signal peptide" evidence="1">
    <location>
        <begin position="1"/>
        <end position="21"/>
    </location>
</feature>
<dbReference type="SUPFAM" id="SSF52266">
    <property type="entry name" value="SGNH hydrolase"/>
    <property type="match status" value="1"/>
</dbReference>
<reference evidence="3 4" key="1">
    <citation type="submission" date="2020-08" db="EMBL/GenBank/DDBJ databases">
        <title>Sequencing the genomes of 1000 actinobacteria strains.</title>
        <authorList>
            <person name="Klenk H.-P."/>
        </authorList>
    </citation>
    <scope>NUCLEOTIDE SEQUENCE [LARGE SCALE GENOMIC DNA]</scope>
    <source>
        <strain evidence="3 4">DSM 45859</strain>
    </source>
</reference>
<accession>A0A840J4R5</accession>
<dbReference type="CDD" id="cd01830">
    <property type="entry name" value="XynE_like"/>
    <property type="match status" value="1"/>
</dbReference>
<proteinExistence type="predicted"/>
<name>A0A840J4R5_9PSEU</name>
<protein>
    <submittedName>
        <fullName evidence="3">Lysophospholipase L1-like esterase</fullName>
    </submittedName>
</protein>
<keyword evidence="1" id="KW-0732">Signal</keyword>